<dbReference type="Proteomes" id="UP000184016">
    <property type="component" value="Unassembled WGS sequence"/>
</dbReference>
<gene>
    <name evidence="1" type="ORF">SAMN05443507_1453</name>
</gene>
<dbReference type="RefSeq" id="WP_072875405.1">
    <property type="nucleotide sequence ID" value="NZ_FRAF01000045.1"/>
</dbReference>
<protein>
    <submittedName>
        <fullName evidence="1">Uncharacterized protein</fullName>
    </submittedName>
</protein>
<reference evidence="2" key="1">
    <citation type="submission" date="2016-11" db="EMBL/GenBank/DDBJ databases">
        <authorList>
            <person name="Varghese N."/>
            <person name="Submissions S."/>
        </authorList>
    </citation>
    <scope>NUCLEOTIDE SEQUENCE [LARGE SCALE GENOMIC DNA]</scope>
    <source>
        <strain evidence="2">USBA-503</strain>
    </source>
</reference>
<evidence type="ECO:0000313" key="1">
    <source>
        <dbReference type="EMBL" id="SHL14581.1"/>
    </source>
</evidence>
<keyword evidence="2" id="KW-1185">Reference proteome</keyword>
<organism evidence="1 2">
    <name type="scientific">Alicyclobacillus tolerans</name>
    <dbReference type="NCBI Taxonomy" id="90970"/>
    <lineage>
        <taxon>Bacteria</taxon>
        <taxon>Bacillati</taxon>
        <taxon>Bacillota</taxon>
        <taxon>Bacilli</taxon>
        <taxon>Bacillales</taxon>
        <taxon>Alicyclobacillaceae</taxon>
        <taxon>Alicyclobacillus</taxon>
    </lineage>
</organism>
<dbReference type="EMBL" id="FRAF01000045">
    <property type="protein sequence ID" value="SHL14581.1"/>
    <property type="molecule type" value="Genomic_DNA"/>
</dbReference>
<dbReference type="AlphaFoldDB" id="A0A1M6Y8Q8"/>
<sequence length="90" mass="10353">MLNQEQQQRRVALERTYTEFFAPGIQWHVGQAVRVPGLASKKRPDGYRYGTIEAVFPRFVVVKFDDYRETFSPSELYVLTSQTGHEAAGQ</sequence>
<accession>A0A1M6Y8Q8</accession>
<name>A0A1M6Y8Q8_9BACL</name>
<proteinExistence type="predicted"/>
<evidence type="ECO:0000313" key="2">
    <source>
        <dbReference type="Proteomes" id="UP000184016"/>
    </source>
</evidence>